<accession>A0ABY6LJS2</accession>
<sequence length="113" mass="12890">MTVGNRACYPLIHRLILKASPEGTGILSSVTPMPVVTLDGVCLTTRERYSEKECRGQIKGQISLESQICKQKLIYFGHIMKANGSEKMLMLTTRERHSERECRGQIKEQIFQY</sequence>
<keyword evidence="2" id="KW-1185">Reference proteome</keyword>
<reference evidence="1 2" key="1">
    <citation type="submission" date="2022-01" db="EMBL/GenBank/DDBJ databases">
        <title>A chromosomal length assembly of Cordylochernes scorpioides.</title>
        <authorList>
            <person name="Zeh D."/>
            <person name="Zeh J."/>
        </authorList>
    </citation>
    <scope>NUCLEOTIDE SEQUENCE [LARGE SCALE GENOMIC DNA]</scope>
    <source>
        <strain evidence="1">IN4F17</strain>
        <tissue evidence="1">Whole Body</tissue>
    </source>
</reference>
<evidence type="ECO:0000313" key="2">
    <source>
        <dbReference type="Proteomes" id="UP001235939"/>
    </source>
</evidence>
<dbReference type="Proteomes" id="UP001235939">
    <property type="component" value="Chromosome 19"/>
</dbReference>
<gene>
    <name evidence="1" type="ORF">LAZ67_19000506</name>
</gene>
<proteinExistence type="predicted"/>
<name>A0ABY6LJS2_9ARAC</name>
<evidence type="ECO:0000313" key="1">
    <source>
        <dbReference type="EMBL" id="UYV80536.1"/>
    </source>
</evidence>
<dbReference type="EMBL" id="CP092881">
    <property type="protein sequence ID" value="UYV80536.1"/>
    <property type="molecule type" value="Genomic_DNA"/>
</dbReference>
<protein>
    <submittedName>
        <fullName evidence="1">Uncharacterized protein</fullName>
    </submittedName>
</protein>
<organism evidence="1 2">
    <name type="scientific">Cordylochernes scorpioides</name>
    <dbReference type="NCBI Taxonomy" id="51811"/>
    <lineage>
        <taxon>Eukaryota</taxon>
        <taxon>Metazoa</taxon>
        <taxon>Ecdysozoa</taxon>
        <taxon>Arthropoda</taxon>
        <taxon>Chelicerata</taxon>
        <taxon>Arachnida</taxon>
        <taxon>Pseudoscorpiones</taxon>
        <taxon>Cheliferoidea</taxon>
        <taxon>Chernetidae</taxon>
        <taxon>Cordylochernes</taxon>
    </lineage>
</organism>